<dbReference type="Proteomes" id="UP000594261">
    <property type="component" value="Chromosome 3"/>
</dbReference>
<dbReference type="Gramene" id="QL03p021186:mrna">
    <property type="protein sequence ID" value="QL03p021186:mrna"/>
    <property type="gene ID" value="QL03p021186"/>
</dbReference>
<keyword evidence="2" id="KW-1185">Reference proteome</keyword>
<dbReference type="EMBL" id="LRBV02000003">
    <property type="status" value="NOT_ANNOTATED_CDS"/>
    <property type="molecule type" value="Genomic_DNA"/>
</dbReference>
<evidence type="ECO:0000313" key="1">
    <source>
        <dbReference type="EnsemblPlants" id="QL03p021186:mrna"/>
    </source>
</evidence>
<dbReference type="InParanoid" id="A0A7N2L4Y7"/>
<sequence length="191" mass="21465">MGTVRECIEGPLHKGEADIWVCDIHSNGMWELHKLTFIFPPLLSQSIKAMSIRTTSSGEDHLSWISSPRREFDSNNAYLIVYGANTNEECFRAQKFWAESNRPDDMHHTFGLEVMEWIKANACCTVLAKGKSYPWAHFFLFGIWPRSTIAVGWVKPPVNWVKLNMNSSTLGNPVLAGGEGLIRDCHGLAVA</sequence>
<reference evidence="1 2" key="1">
    <citation type="journal article" date="2016" name="G3 (Bethesda)">
        <title>First Draft Assembly and Annotation of the Genome of a California Endemic Oak Quercus lobata Nee (Fagaceae).</title>
        <authorList>
            <person name="Sork V.L."/>
            <person name="Fitz-Gibbon S.T."/>
            <person name="Puiu D."/>
            <person name="Crepeau M."/>
            <person name="Gugger P.F."/>
            <person name="Sherman R."/>
            <person name="Stevens K."/>
            <person name="Langley C.H."/>
            <person name="Pellegrini M."/>
            <person name="Salzberg S.L."/>
        </authorList>
    </citation>
    <scope>NUCLEOTIDE SEQUENCE [LARGE SCALE GENOMIC DNA]</scope>
    <source>
        <strain evidence="1 2">cv. SW786</strain>
    </source>
</reference>
<accession>A0A7N2L4Y7</accession>
<evidence type="ECO:0000313" key="2">
    <source>
        <dbReference type="Proteomes" id="UP000594261"/>
    </source>
</evidence>
<protein>
    <submittedName>
        <fullName evidence="1">Uncharacterized protein</fullName>
    </submittedName>
</protein>
<dbReference type="AlphaFoldDB" id="A0A7N2L4Y7"/>
<proteinExistence type="predicted"/>
<organism evidence="1 2">
    <name type="scientific">Quercus lobata</name>
    <name type="common">Valley oak</name>
    <dbReference type="NCBI Taxonomy" id="97700"/>
    <lineage>
        <taxon>Eukaryota</taxon>
        <taxon>Viridiplantae</taxon>
        <taxon>Streptophyta</taxon>
        <taxon>Embryophyta</taxon>
        <taxon>Tracheophyta</taxon>
        <taxon>Spermatophyta</taxon>
        <taxon>Magnoliopsida</taxon>
        <taxon>eudicotyledons</taxon>
        <taxon>Gunneridae</taxon>
        <taxon>Pentapetalae</taxon>
        <taxon>rosids</taxon>
        <taxon>fabids</taxon>
        <taxon>Fagales</taxon>
        <taxon>Fagaceae</taxon>
        <taxon>Quercus</taxon>
    </lineage>
</organism>
<name>A0A7N2L4Y7_QUELO</name>
<dbReference type="EnsemblPlants" id="QL03p021186:mrna">
    <property type="protein sequence ID" value="QL03p021186:mrna"/>
    <property type="gene ID" value="QL03p021186"/>
</dbReference>
<reference evidence="1" key="2">
    <citation type="submission" date="2021-01" db="UniProtKB">
        <authorList>
            <consortium name="EnsemblPlants"/>
        </authorList>
    </citation>
    <scope>IDENTIFICATION</scope>
</reference>